<keyword evidence="3" id="KW-1185">Reference proteome</keyword>
<keyword evidence="1" id="KW-0450">Lipoyl</keyword>
<dbReference type="InterPro" id="IPR033753">
    <property type="entry name" value="GCV_H/Fam206"/>
</dbReference>
<dbReference type="PROSITE" id="PS00189">
    <property type="entry name" value="LIPOYL"/>
    <property type="match status" value="1"/>
</dbReference>
<protein>
    <submittedName>
        <fullName evidence="2">Glycine cleavage system protein H</fullName>
    </submittedName>
</protein>
<evidence type="ECO:0000313" key="3">
    <source>
        <dbReference type="Proteomes" id="UP000644875"/>
    </source>
</evidence>
<dbReference type="CDD" id="cd06848">
    <property type="entry name" value="GCS_H"/>
    <property type="match status" value="1"/>
</dbReference>
<dbReference type="RefSeq" id="WP_199567474.1">
    <property type="nucleotide sequence ID" value="NZ_JAENBP010000002.1"/>
</dbReference>
<dbReference type="Pfam" id="PF01597">
    <property type="entry name" value="GCV_H"/>
    <property type="match status" value="1"/>
</dbReference>
<sequence>MKKIANNLFIEKENNLYTIRMTPQLQDDIGTIGFIDFTEDDSLEIDDIILNLEASKTVMGISSPLAGKIVDRNEAAIATPELLNSERDEDNWLVRLTGVDEEMYNALESV</sequence>
<reference evidence="2 3" key="1">
    <citation type="journal article" date="2021" name="Int. J. Syst. Evol. Microbiol.">
        <title>Streptococcus vicugnae sp. nov., isolated from faeces of alpacas (Vicugna pacos) and cattle (Bos taurus), Streptococcus zalophi sp. nov., and Streptococcus pacificus sp. nov., isolated from respiratory tract of California sea lions (Zalophus californianus).</title>
        <authorList>
            <person name="Volokhov D.V."/>
            <person name="Zagorodnyaya T.A."/>
            <person name="Shen Z."/>
            <person name="Blom J."/>
            <person name="Furtak V.A."/>
            <person name="Eisenberg T."/>
            <person name="Fan P."/>
            <person name="Jeong K.C."/>
            <person name="Gao Y."/>
            <person name="Zhang S."/>
            <person name="Amselle M."/>
        </authorList>
    </citation>
    <scope>NUCLEOTIDE SEQUENCE [LARGE SCALE GENOMIC DNA]</scope>
    <source>
        <strain evidence="3">CSL7508-lung</strain>
    </source>
</reference>
<evidence type="ECO:0000256" key="1">
    <source>
        <dbReference type="ARBA" id="ARBA00022823"/>
    </source>
</evidence>
<dbReference type="EMBL" id="JAENBP010000002">
    <property type="protein sequence ID" value="MBJ8349551.1"/>
    <property type="molecule type" value="Genomic_DNA"/>
</dbReference>
<dbReference type="InterPro" id="IPR003016">
    <property type="entry name" value="2-oxoA_DH_lipoyl-BS"/>
</dbReference>
<accession>A0A934P9R7</accession>
<dbReference type="SUPFAM" id="SSF51230">
    <property type="entry name" value="Single hybrid motif"/>
    <property type="match status" value="1"/>
</dbReference>
<comment type="caution">
    <text evidence="2">The sequence shown here is derived from an EMBL/GenBank/DDBJ whole genome shotgun (WGS) entry which is preliminary data.</text>
</comment>
<name>A0A934P9R7_9STRE</name>
<proteinExistence type="predicted"/>
<organism evidence="2 3">
    <name type="scientific">Streptococcus zalophi</name>
    <dbReference type="NCBI Taxonomy" id="640031"/>
    <lineage>
        <taxon>Bacteria</taxon>
        <taxon>Bacillati</taxon>
        <taxon>Bacillota</taxon>
        <taxon>Bacilli</taxon>
        <taxon>Lactobacillales</taxon>
        <taxon>Streptococcaceae</taxon>
        <taxon>Streptococcus</taxon>
    </lineage>
</organism>
<gene>
    <name evidence="2" type="ORF">JHK64_02760</name>
</gene>
<dbReference type="Gene3D" id="2.40.50.100">
    <property type="match status" value="1"/>
</dbReference>
<dbReference type="AlphaFoldDB" id="A0A934P9R7"/>
<dbReference type="Proteomes" id="UP000644875">
    <property type="component" value="Unassembled WGS sequence"/>
</dbReference>
<dbReference type="InterPro" id="IPR011053">
    <property type="entry name" value="Single_hybrid_motif"/>
</dbReference>
<evidence type="ECO:0000313" key="2">
    <source>
        <dbReference type="EMBL" id="MBJ8349551.1"/>
    </source>
</evidence>